<evidence type="ECO:0008006" key="2">
    <source>
        <dbReference type="Google" id="ProtNLM"/>
    </source>
</evidence>
<proteinExistence type="predicted"/>
<dbReference type="Pfam" id="PF14076">
    <property type="entry name" value="DUF4258"/>
    <property type="match status" value="1"/>
</dbReference>
<evidence type="ECO:0000313" key="1">
    <source>
        <dbReference type="EMBL" id="VAW03824.1"/>
    </source>
</evidence>
<organism evidence="1">
    <name type="scientific">hydrothermal vent metagenome</name>
    <dbReference type="NCBI Taxonomy" id="652676"/>
    <lineage>
        <taxon>unclassified sequences</taxon>
        <taxon>metagenomes</taxon>
        <taxon>ecological metagenomes</taxon>
    </lineage>
</organism>
<gene>
    <name evidence="1" type="ORF">MNBD_ALPHA04-2095</name>
</gene>
<sequence>MAKDKLEWSSEKNDPLKRQRGLCFEDVETAIETGDYIEDLPHPNLDRYPNQRMLIVEIDGYVCAVPYVRNGNTRFLKTIFRSRKLKRLFTK</sequence>
<dbReference type="InterPro" id="IPR025354">
    <property type="entry name" value="DUF4258"/>
</dbReference>
<reference evidence="1" key="1">
    <citation type="submission" date="2018-06" db="EMBL/GenBank/DDBJ databases">
        <authorList>
            <person name="Zhirakovskaya E."/>
        </authorList>
    </citation>
    <scope>NUCLEOTIDE SEQUENCE</scope>
</reference>
<protein>
    <recommendedName>
        <fullName evidence="2">Toxin</fullName>
    </recommendedName>
</protein>
<name>A0A3B0T4S3_9ZZZZ</name>
<accession>A0A3B0T4S3</accession>
<dbReference type="EMBL" id="UOEF01000384">
    <property type="protein sequence ID" value="VAW03824.1"/>
    <property type="molecule type" value="Genomic_DNA"/>
</dbReference>
<dbReference type="AlphaFoldDB" id="A0A3B0T4S3"/>